<dbReference type="Proteomes" id="UP000886885">
    <property type="component" value="Chromosome 10D"/>
</dbReference>
<feature type="region of interest" description="Disordered" evidence="2">
    <location>
        <begin position="127"/>
        <end position="157"/>
    </location>
</feature>
<protein>
    <submittedName>
        <fullName evidence="5">Uncharacterized protein</fullName>
    </submittedName>
</protein>
<feature type="region of interest" description="Disordered" evidence="2">
    <location>
        <begin position="1"/>
        <end position="82"/>
    </location>
</feature>
<accession>A0A8X8CLM7</accession>
<dbReference type="OrthoDB" id="21449at2759"/>
<feature type="compositionally biased region" description="Low complexity" evidence="2">
    <location>
        <begin position="608"/>
        <end position="622"/>
    </location>
</feature>
<dbReference type="PANTHER" id="PTHR45926">
    <property type="entry name" value="OSJNBA0053K19.4 PROTEIN"/>
    <property type="match status" value="1"/>
</dbReference>
<feature type="compositionally biased region" description="Basic residues" evidence="2">
    <location>
        <begin position="636"/>
        <end position="646"/>
    </location>
</feature>
<feature type="domain" description="Bromo" evidence="3">
    <location>
        <begin position="380"/>
        <end position="455"/>
    </location>
</feature>
<dbReference type="AlphaFoldDB" id="A0A8X8CLM7"/>
<gene>
    <name evidence="5" type="ORF">POTOM_038818</name>
</gene>
<dbReference type="Pfam" id="PF17035">
    <property type="entry name" value="BET"/>
    <property type="match status" value="1"/>
</dbReference>
<dbReference type="InterPro" id="IPR027353">
    <property type="entry name" value="NET_dom"/>
</dbReference>
<keyword evidence="1" id="KW-0103">Bromodomain</keyword>
<feature type="region of interest" description="Disordered" evidence="2">
    <location>
        <begin position="604"/>
        <end position="646"/>
    </location>
</feature>
<evidence type="ECO:0000313" key="6">
    <source>
        <dbReference type="Proteomes" id="UP000886885"/>
    </source>
</evidence>
<evidence type="ECO:0000313" key="5">
    <source>
        <dbReference type="EMBL" id="KAG6758469.1"/>
    </source>
</evidence>
<dbReference type="EMBL" id="JAAWWB010000020">
    <property type="protein sequence ID" value="KAG6758469.1"/>
    <property type="molecule type" value="Genomic_DNA"/>
</dbReference>
<proteinExistence type="predicted"/>
<name>A0A8X8CLM7_POPTO</name>
<reference evidence="5" key="1">
    <citation type="journal article" date="2020" name="bioRxiv">
        <title>Hybrid origin of Populus tomentosa Carr. identified through genome sequencing and phylogenomic analysis.</title>
        <authorList>
            <person name="An X."/>
            <person name="Gao K."/>
            <person name="Chen Z."/>
            <person name="Li J."/>
            <person name="Yang X."/>
            <person name="Yang X."/>
            <person name="Zhou J."/>
            <person name="Guo T."/>
            <person name="Zhao T."/>
            <person name="Huang S."/>
            <person name="Miao D."/>
            <person name="Khan W.U."/>
            <person name="Rao P."/>
            <person name="Ye M."/>
            <person name="Lei B."/>
            <person name="Liao W."/>
            <person name="Wang J."/>
            <person name="Ji L."/>
            <person name="Li Y."/>
            <person name="Guo B."/>
            <person name="Mustafa N.S."/>
            <person name="Li S."/>
            <person name="Yun Q."/>
            <person name="Keller S.R."/>
            <person name="Mao J."/>
            <person name="Zhang R."/>
            <person name="Strauss S.H."/>
        </authorList>
    </citation>
    <scope>NUCLEOTIDE SEQUENCE</scope>
    <source>
        <strain evidence="5">GM15</strain>
        <tissue evidence="5">Leaf</tissue>
    </source>
</reference>
<feature type="compositionally biased region" description="Low complexity" evidence="2">
    <location>
        <begin position="320"/>
        <end position="331"/>
    </location>
</feature>
<comment type="caution">
    <text evidence="5">The sequence shown here is derived from an EMBL/GenBank/DDBJ whole genome shotgun (WGS) entry which is preliminary data.</text>
</comment>
<evidence type="ECO:0000256" key="2">
    <source>
        <dbReference type="SAM" id="MobiDB-lite"/>
    </source>
</evidence>
<feature type="domain" description="NET" evidence="4">
    <location>
        <begin position="524"/>
        <end position="605"/>
    </location>
</feature>
<feature type="region of interest" description="Disordered" evidence="2">
    <location>
        <begin position="320"/>
        <end position="359"/>
    </location>
</feature>
<organism evidence="5 6">
    <name type="scientific">Populus tomentosa</name>
    <name type="common">Chinese white poplar</name>
    <dbReference type="NCBI Taxonomy" id="118781"/>
    <lineage>
        <taxon>Eukaryota</taxon>
        <taxon>Viridiplantae</taxon>
        <taxon>Streptophyta</taxon>
        <taxon>Embryophyta</taxon>
        <taxon>Tracheophyta</taxon>
        <taxon>Spermatophyta</taxon>
        <taxon>Magnoliopsida</taxon>
        <taxon>eudicotyledons</taxon>
        <taxon>Gunneridae</taxon>
        <taxon>Pentapetalae</taxon>
        <taxon>rosids</taxon>
        <taxon>fabids</taxon>
        <taxon>Malpighiales</taxon>
        <taxon>Salicaceae</taxon>
        <taxon>Saliceae</taxon>
        <taxon>Populus</taxon>
    </lineage>
</organism>
<evidence type="ECO:0000259" key="3">
    <source>
        <dbReference type="PROSITE" id="PS50014"/>
    </source>
</evidence>
<evidence type="ECO:0000259" key="4">
    <source>
        <dbReference type="PROSITE" id="PS51525"/>
    </source>
</evidence>
<dbReference type="PROSITE" id="PS50014">
    <property type="entry name" value="BROMODOMAIN_2"/>
    <property type="match status" value="1"/>
</dbReference>
<dbReference type="Pfam" id="PF00439">
    <property type="entry name" value="Bromodomain"/>
    <property type="match status" value="1"/>
</dbReference>
<feature type="compositionally biased region" description="Basic and acidic residues" evidence="2">
    <location>
        <begin position="333"/>
        <end position="359"/>
    </location>
</feature>
<dbReference type="InterPro" id="IPR001487">
    <property type="entry name" value="Bromodomain"/>
</dbReference>
<keyword evidence="6" id="KW-1185">Reference proteome</keyword>
<evidence type="ECO:0000256" key="1">
    <source>
        <dbReference type="PROSITE-ProRule" id="PRU00035"/>
    </source>
</evidence>
<dbReference type="SMART" id="SM00297">
    <property type="entry name" value="BROMO"/>
    <property type="match status" value="1"/>
</dbReference>
<feature type="compositionally biased region" description="Basic and acidic residues" evidence="2">
    <location>
        <begin position="46"/>
        <end position="56"/>
    </location>
</feature>
<dbReference type="PROSITE" id="PS51525">
    <property type="entry name" value="NET"/>
    <property type="match status" value="1"/>
</dbReference>
<sequence length="646" mass="73859">MEYPAHKTENTTIIHHHERGGGGGLEPEQDLSFGDLPSSLDEEPERDTYYHDDQEQRNSFSSQDFFEFSPPDDQSTETNPPRDIIFFGRNILHETKQYANSPNPFIHGTNSHNPFSRSPHLLNRSRRSPSLHIETSKPSQAPISTGRFRDQYPSNSPRKHKVLIGLAKIPTKMELGDIKRRQSRQAPAPMIPAAVLAGDEKRLFMGIDRSGKSSQKGRGEFAKPLKWRTYLSDSETEAVSLRLLCSSTTPSTVPVYRYVYFQMEPSVFCFGNLPVRNPDGNDADTEGFRHSVDEIFQKVDKLEQRMNEVEQFYLDISKKQQSGSSKCGGSSIVKDKDKDKERHVPGIRKQQQDASKREAAAAKRMQELMRQFGTILRQITQHKWAWPFMQPVDVKGLRLHDYYEVIDKPMDFSTIKNQMEAKDGTGYKNVREISADVRLVFKNAMKYNDERSDVHVMAKTLLGKFEEKWLQLLPKVTEEEKRREDEEVEAKLDMQFAQEAAHAKMARDLSNELYEVDMHLEELRDIVVQKCRKMSTEEKRKLGVALTRLSPEDLTKALEIVARNNPGFQATAEEVDLDIDAQTESTLWRLKILVKDVLEVQGKSAASTGGNNNNKNKNTNNNNKRKREICDAIAKTAKKRSKKPSS</sequence>